<evidence type="ECO:0000256" key="9">
    <source>
        <dbReference type="ARBA" id="ARBA00023136"/>
    </source>
</evidence>
<dbReference type="AlphaFoldDB" id="A0AAW0WP09"/>
<comment type="subcellular location">
    <subcellularLocation>
        <location evidence="1">Golgi apparatus membrane</location>
        <topology evidence="1">Single-pass type II membrane protein</topology>
    </subcellularLocation>
</comment>
<keyword evidence="4" id="KW-0808">Transferase</keyword>
<comment type="similarity">
    <text evidence="2">Belongs to the glycosyltransferase 31 family.</text>
</comment>
<reference evidence="10 11" key="1">
    <citation type="journal article" date="2024" name="BMC Genomics">
        <title>Genome assembly of redclaw crayfish (Cherax quadricarinatus) provides insights into its immune adaptation and hypoxia tolerance.</title>
        <authorList>
            <person name="Liu Z."/>
            <person name="Zheng J."/>
            <person name="Li H."/>
            <person name="Fang K."/>
            <person name="Wang S."/>
            <person name="He J."/>
            <person name="Zhou D."/>
            <person name="Weng S."/>
            <person name="Chi M."/>
            <person name="Gu Z."/>
            <person name="He J."/>
            <person name="Li F."/>
            <person name="Wang M."/>
        </authorList>
    </citation>
    <scope>NUCLEOTIDE SEQUENCE [LARGE SCALE GENOMIC DNA]</scope>
    <source>
        <strain evidence="10">ZL_2023a</strain>
    </source>
</reference>
<protein>
    <recommendedName>
        <fullName evidence="12">Hexosyltransferase</fullName>
    </recommendedName>
</protein>
<dbReference type="Pfam" id="PF01762">
    <property type="entry name" value="Galactosyl_T"/>
    <property type="match status" value="1"/>
</dbReference>
<dbReference type="GO" id="GO:0000139">
    <property type="term" value="C:Golgi membrane"/>
    <property type="evidence" value="ECO:0007669"/>
    <property type="project" value="UniProtKB-SubCell"/>
</dbReference>
<proteinExistence type="inferred from homology"/>
<keyword evidence="9" id="KW-0472">Membrane</keyword>
<evidence type="ECO:0000256" key="4">
    <source>
        <dbReference type="ARBA" id="ARBA00022679"/>
    </source>
</evidence>
<feature type="non-terminal residue" evidence="10">
    <location>
        <position position="1"/>
    </location>
</feature>
<sequence>IAYPHRSGKWGVSKDEYPEEKYPSFVHGPAYLVGSLAWQQLLKYTPYVPFLKLEDVYITGLVAHAAGIKHVQIIGVINTFHAKFEFFSGTQAFLEKNKEENRETAWQGVLKYAPPV</sequence>
<evidence type="ECO:0000256" key="2">
    <source>
        <dbReference type="ARBA" id="ARBA00008661"/>
    </source>
</evidence>
<keyword evidence="3" id="KW-0328">Glycosyltransferase</keyword>
<evidence type="ECO:0000256" key="8">
    <source>
        <dbReference type="ARBA" id="ARBA00023034"/>
    </source>
</evidence>
<dbReference type="EMBL" id="JARKIK010000052">
    <property type="protein sequence ID" value="KAK8733980.1"/>
    <property type="molecule type" value="Genomic_DNA"/>
</dbReference>
<keyword evidence="6" id="KW-0735">Signal-anchor</keyword>
<evidence type="ECO:0000256" key="1">
    <source>
        <dbReference type="ARBA" id="ARBA00004323"/>
    </source>
</evidence>
<evidence type="ECO:0008006" key="12">
    <source>
        <dbReference type="Google" id="ProtNLM"/>
    </source>
</evidence>
<keyword evidence="8" id="KW-0333">Golgi apparatus</keyword>
<organism evidence="10 11">
    <name type="scientific">Cherax quadricarinatus</name>
    <name type="common">Australian red claw crayfish</name>
    <dbReference type="NCBI Taxonomy" id="27406"/>
    <lineage>
        <taxon>Eukaryota</taxon>
        <taxon>Metazoa</taxon>
        <taxon>Ecdysozoa</taxon>
        <taxon>Arthropoda</taxon>
        <taxon>Crustacea</taxon>
        <taxon>Multicrustacea</taxon>
        <taxon>Malacostraca</taxon>
        <taxon>Eumalacostraca</taxon>
        <taxon>Eucarida</taxon>
        <taxon>Decapoda</taxon>
        <taxon>Pleocyemata</taxon>
        <taxon>Astacidea</taxon>
        <taxon>Parastacoidea</taxon>
        <taxon>Parastacidae</taxon>
        <taxon>Cherax</taxon>
    </lineage>
</organism>
<name>A0AAW0WP09_CHEQU</name>
<evidence type="ECO:0000313" key="10">
    <source>
        <dbReference type="EMBL" id="KAK8733980.1"/>
    </source>
</evidence>
<evidence type="ECO:0000256" key="5">
    <source>
        <dbReference type="ARBA" id="ARBA00022692"/>
    </source>
</evidence>
<evidence type="ECO:0000256" key="6">
    <source>
        <dbReference type="ARBA" id="ARBA00022968"/>
    </source>
</evidence>
<evidence type="ECO:0000256" key="7">
    <source>
        <dbReference type="ARBA" id="ARBA00022989"/>
    </source>
</evidence>
<keyword evidence="11" id="KW-1185">Reference proteome</keyword>
<dbReference type="InterPro" id="IPR002659">
    <property type="entry name" value="Glyco_trans_31"/>
</dbReference>
<evidence type="ECO:0000256" key="3">
    <source>
        <dbReference type="ARBA" id="ARBA00022676"/>
    </source>
</evidence>
<dbReference type="GO" id="GO:0016758">
    <property type="term" value="F:hexosyltransferase activity"/>
    <property type="evidence" value="ECO:0007669"/>
    <property type="project" value="InterPro"/>
</dbReference>
<gene>
    <name evidence="10" type="ORF">OTU49_006280</name>
</gene>
<accession>A0AAW0WP09</accession>
<comment type="caution">
    <text evidence="10">The sequence shown here is derived from an EMBL/GenBank/DDBJ whole genome shotgun (WGS) entry which is preliminary data.</text>
</comment>
<keyword evidence="5" id="KW-0812">Transmembrane</keyword>
<keyword evidence="7" id="KW-1133">Transmembrane helix</keyword>
<dbReference type="Proteomes" id="UP001445076">
    <property type="component" value="Unassembled WGS sequence"/>
</dbReference>
<evidence type="ECO:0000313" key="11">
    <source>
        <dbReference type="Proteomes" id="UP001445076"/>
    </source>
</evidence>